<protein>
    <submittedName>
        <fullName evidence="1">Uncharacterized protein</fullName>
    </submittedName>
</protein>
<sequence length="254" mass="27659">MTFSVAGRWGSVETPFGPFDIQLGADNFTGSVWVDGQAYILPGGDLYPLPSIRTAVRRPAGPLPLAFGSEFGSSDLPSGPPTYQLDPQVVDPQVVGVTWFAGSRETAFESEVFPPAPPVGTRTRVGFSYIEFDPPLRSVDVEFIVNFGFPPSPDAGPRGGQGARVEAVREDPRALQEYRSLLDRLTKGVQRTLRAAANEPPRAAQRRLSAAIFELDTVAERGILPKGKLDKLRQLLVEALSRRRDDDEALTILL</sequence>
<dbReference type="EMBL" id="LR796385">
    <property type="protein sequence ID" value="CAB4141007.1"/>
    <property type="molecule type" value="Genomic_DNA"/>
</dbReference>
<gene>
    <name evidence="1" type="ORF">UFOVP411_7</name>
</gene>
<organism evidence="1">
    <name type="scientific">uncultured Caudovirales phage</name>
    <dbReference type="NCBI Taxonomy" id="2100421"/>
    <lineage>
        <taxon>Viruses</taxon>
        <taxon>Duplodnaviria</taxon>
        <taxon>Heunggongvirae</taxon>
        <taxon>Uroviricota</taxon>
        <taxon>Caudoviricetes</taxon>
        <taxon>Peduoviridae</taxon>
        <taxon>Maltschvirus</taxon>
        <taxon>Maltschvirus maltsch</taxon>
    </lineage>
</organism>
<proteinExistence type="predicted"/>
<name>A0A6J5M690_9CAUD</name>
<accession>A0A6J5M690</accession>
<reference evidence="1" key="1">
    <citation type="submission" date="2020-04" db="EMBL/GenBank/DDBJ databases">
        <authorList>
            <person name="Chiriac C."/>
            <person name="Salcher M."/>
            <person name="Ghai R."/>
            <person name="Kavagutti S V."/>
        </authorList>
    </citation>
    <scope>NUCLEOTIDE SEQUENCE</scope>
</reference>
<evidence type="ECO:0000313" key="1">
    <source>
        <dbReference type="EMBL" id="CAB4141007.1"/>
    </source>
</evidence>